<evidence type="ECO:0000313" key="2">
    <source>
        <dbReference type="Proteomes" id="UP000575068"/>
    </source>
</evidence>
<dbReference type="RefSeq" id="WP_184475004.1">
    <property type="nucleotide sequence ID" value="NZ_JACHOV010000005.1"/>
</dbReference>
<evidence type="ECO:0008006" key="3">
    <source>
        <dbReference type="Google" id="ProtNLM"/>
    </source>
</evidence>
<organism evidence="1 2">
    <name type="scientific">Rhizorhapis suberifaciens</name>
    <name type="common">corky root of lettuce</name>
    <dbReference type="NCBI Taxonomy" id="13656"/>
    <lineage>
        <taxon>Bacteria</taxon>
        <taxon>Pseudomonadati</taxon>
        <taxon>Pseudomonadota</taxon>
        <taxon>Alphaproteobacteria</taxon>
        <taxon>Sphingomonadales</taxon>
        <taxon>Sphingomonadaceae</taxon>
        <taxon>Rhizorhapis</taxon>
    </lineage>
</organism>
<dbReference type="InterPro" id="IPR021341">
    <property type="entry name" value="DUF2958"/>
</dbReference>
<proteinExistence type="predicted"/>
<accession>A0A840HSP0</accession>
<reference evidence="1 2" key="1">
    <citation type="submission" date="2020-08" db="EMBL/GenBank/DDBJ databases">
        <title>Genomic Encyclopedia of Type Strains, Phase IV (KMG-IV): sequencing the most valuable type-strain genomes for metagenomic binning, comparative biology and taxonomic classification.</title>
        <authorList>
            <person name="Goeker M."/>
        </authorList>
    </citation>
    <scope>NUCLEOTIDE SEQUENCE [LARGE SCALE GENOMIC DNA]</scope>
    <source>
        <strain evidence="1 2">DSM 7465</strain>
    </source>
</reference>
<dbReference type="AlphaFoldDB" id="A0A840HSP0"/>
<comment type="caution">
    <text evidence="1">The sequence shown here is derived from an EMBL/GenBank/DDBJ whole genome shotgun (WGS) entry which is preliminary data.</text>
</comment>
<gene>
    <name evidence="1" type="ORF">HNQ99_001487</name>
</gene>
<keyword evidence="2" id="KW-1185">Reference proteome</keyword>
<sequence>MILLTQELRDQLRANHRARCEALRRGEPAPDPVPVVRFFNPLGPATWLATELDEDGILFGLADLGFGCPELGSFALEELESIQLPFGLGIERDTLFEGRFPLSAYAEAASRAGSLVEGERILHRGSAPGASTLSRDR</sequence>
<protein>
    <recommendedName>
        <fullName evidence="3">DUF2958 domain-containing protein</fullName>
    </recommendedName>
</protein>
<dbReference type="EMBL" id="JACHOV010000005">
    <property type="protein sequence ID" value="MBB4641182.1"/>
    <property type="molecule type" value="Genomic_DNA"/>
</dbReference>
<name>A0A840HSP0_9SPHN</name>
<evidence type="ECO:0000313" key="1">
    <source>
        <dbReference type="EMBL" id="MBB4641182.1"/>
    </source>
</evidence>
<dbReference type="Proteomes" id="UP000575068">
    <property type="component" value="Unassembled WGS sequence"/>
</dbReference>
<dbReference type="Pfam" id="PF11171">
    <property type="entry name" value="DUF2958"/>
    <property type="match status" value="1"/>
</dbReference>